<dbReference type="AlphaFoldDB" id="A0A345CVG4"/>
<dbReference type="Proteomes" id="UP000264980">
    <property type="component" value="Chromosome"/>
</dbReference>
<keyword evidence="1" id="KW-0732">Signal</keyword>
<evidence type="ECO:0000313" key="2">
    <source>
        <dbReference type="EMBL" id="AXF77431.1"/>
    </source>
</evidence>
<feature type="chain" id="PRO_5016963920" description="Lipoprotein" evidence="1">
    <location>
        <begin position="22"/>
        <end position="180"/>
    </location>
</feature>
<feature type="signal peptide" evidence="1">
    <location>
        <begin position="1"/>
        <end position="21"/>
    </location>
</feature>
<evidence type="ECO:0000313" key="3">
    <source>
        <dbReference type="Proteomes" id="UP000264980"/>
    </source>
</evidence>
<reference evidence="2 3" key="1">
    <citation type="submission" date="2016-01" db="EMBL/GenBank/DDBJ databases">
        <authorList>
            <person name="Oliw E.H."/>
        </authorList>
    </citation>
    <scope>NUCLEOTIDE SEQUENCE [LARGE SCALE GENOMIC DNA]</scope>
    <source>
        <strain evidence="2 3">MDcuke</strain>
    </source>
</reference>
<organism evidence="2 3">
    <name type="scientific">Erwinia tracheiphila</name>
    <dbReference type="NCBI Taxonomy" id="65700"/>
    <lineage>
        <taxon>Bacteria</taxon>
        <taxon>Pseudomonadati</taxon>
        <taxon>Pseudomonadota</taxon>
        <taxon>Gammaproteobacteria</taxon>
        <taxon>Enterobacterales</taxon>
        <taxon>Erwiniaceae</taxon>
        <taxon>Erwinia</taxon>
    </lineage>
</organism>
<dbReference type="EMBL" id="CP013970">
    <property type="protein sequence ID" value="AXF77431.1"/>
    <property type="molecule type" value="Genomic_DNA"/>
</dbReference>
<proteinExistence type="predicted"/>
<accession>A0A345CVG4</accession>
<dbReference type="PROSITE" id="PS51257">
    <property type="entry name" value="PROKAR_LIPOPROTEIN"/>
    <property type="match status" value="1"/>
</dbReference>
<evidence type="ECO:0000256" key="1">
    <source>
        <dbReference type="SAM" id="SignalP"/>
    </source>
</evidence>
<name>A0A345CVG4_9GAMM</name>
<dbReference type="RefSeq" id="WP_233479741.1">
    <property type="nucleotide sequence ID" value="NZ_CP013970.1"/>
</dbReference>
<gene>
    <name evidence="2" type="ORF">AV903_17560</name>
</gene>
<sequence>MKHAALNATIMMLMLSLTGCSSLPDALKMNDISSLLNPATQQRNGNTEGTPARNEVSWQSATIAVPVDTVALRLKAHYGFVSEDDVTAALNSGQGNADWSASAISEGASWQAQPGSYYRMSRNWAGDDRLTLEVMGNSQTSVITAHYRSSNPEHLKESWTARLWKQIPDIAKGKNIKQIQ</sequence>
<evidence type="ECO:0008006" key="4">
    <source>
        <dbReference type="Google" id="ProtNLM"/>
    </source>
</evidence>
<protein>
    <recommendedName>
        <fullName evidence="4">Lipoprotein</fullName>
    </recommendedName>
</protein>